<evidence type="ECO:0000313" key="46">
    <source>
        <dbReference type="EMBL" id="ECY9783151.1"/>
    </source>
</evidence>
<evidence type="ECO:0000313" key="23">
    <source>
        <dbReference type="EMBL" id="EAE2354388.1"/>
    </source>
</evidence>
<evidence type="ECO:0000313" key="62">
    <source>
        <dbReference type="Proteomes" id="UP000272537"/>
    </source>
</evidence>
<evidence type="ECO:0000256" key="8">
    <source>
        <dbReference type="ARBA" id="ARBA00023136"/>
    </source>
</evidence>
<evidence type="ECO:0000313" key="78">
    <source>
        <dbReference type="Proteomes" id="UP000398321"/>
    </source>
</evidence>
<keyword evidence="6 10" id="KW-1133">Transmembrane helix</keyword>
<evidence type="ECO:0000313" key="92">
    <source>
        <dbReference type="Proteomes" id="UP000528151"/>
    </source>
</evidence>
<dbReference type="Gene3D" id="3.30.465.10">
    <property type="match status" value="1"/>
</dbReference>
<dbReference type="Proteomes" id="UP000530452">
    <property type="component" value="Unassembled WGS sequence"/>
</dbReference>
<dbReference type="Proteomes" id="UP000345329">
    <property type="component" value="Unassembled WGS sequence"/>
</dbReference>
<evidence type="ECO:0000313" key="86">
    <source>
        <dbReference type="Proteomes" id="UP000478704"/>
    </source>
</evidence>
<evidence type="ECO:0000313" key="54">
    <source>
        <dbReference type="EMBL" id="HAC0013350.1"/>
    </source>
</evidence>
<evidence type="ECO:0000313" key="89">
    <source>
        <dbReference type="Proteomes" id="UP000522199"/>
    </source>
</evidence>
<keyword evidence="7 9" id="KW-0129">CBS domain</keyword>
<dbReference type="InterPro" id="IPR016169">
    <property type="entry name" value="FAD-bd_PCMH_sub2"/>
</dbReference>
<evidence type="ECO:0000313" key="87">
    <source>
        <dbReference type="Proteomes" id="UP000481141"/>
    </source>
</evidence>
<dbReference type="Proteomes" id="UP000467347">
    <property type="component" value="Unassembled WGS sequence"/>
</dbReference>
<dbReference type="EMBL" id="AANPAU010000014">
    <property type="protein sequence ID" value="EDP8515437.1"/>
    <property type="molecule type" value="Genomic_DNA"/>
</dbReference>
<evidence type="ECO:0000313" key="82">
    <source>
        <dbReference type="Proteomes" id="UP000460224"/>
    </source>
</evidence>
<dbReference type="Pfam" id="PF01595">
    <property type="entry name" value="CNNM"/>
    <property type="match status" value="1"/>
</dbReference>
<feature type="domain" description="CBS" evidence="12">
    <location>
        <begin position="287"/>
        <end position="343"/>
    </location>
</feature>
<dbReference type="EMBL" id="AAAMZD010000007">
    <property type="protein sequence ID" value="EAD3793720.1"/>
    <property type="molecule type" value="Genomic_DNA"/>
</dbReference>
<evidence type="ECO:0000313" key="96">
    <source>
        <dbReference type="Proteomes" id="UP000544530"/>
    </source>
</evidence>
<dbReference type="EMBL" id="AABDGJ010000005">
    <property type="protein sequence ID" value="EAG6990588.1"/>
    <property type="molecule type" value="Genomic_DNA"/>
</dbReference>
<evidence type="ECO:0000313" key="48">
    <source>
        <dbReference type="EMBL" id="EDN9836756.1"/>
    </source>
</evidence>
<evidence type="ECO:0000313" key="60">
    <source>
        <dbReference type="EMBL" id="OET52973.1"/>
    </source>
</evidence>
<dbReference type="EMBL" id="AABATR010000006">
    <property type="protein sequence ID" value="EAG1894204.1"/>
    <property type="molecule type" value="Genomic_DNA"/>
</dbReference>
<organism evidence="33 100">
    <name type="scientific">Listeria monocytogenes</name>
    <dbReference type="NCBI Taxonomy" id="1639"/>
    <lineage>
        <taxon>Bacteria</taxon>
        <taxon>Bacillati</taxon>
        <taxon>Bacillota</taxon>
        <taxon>Bacilli</taxon>
        <taxon>Bacillales</taxon>
        <taxon>Listeriaceae</taxon>
        <taxon>Listeria</taxon>
    </lineage>
</organism>
<evidence type="ECO:0000313" key="97">
    <source>
        <dbReference type="Proteomes" id="UP000546397"/>
    </source>
</evidence>
<evidence type="ECO:0000313" key="47">
    <source>
        <dbReference type="EMBL" id="EDN7716080.1"/>
    </source>
</evidence>
<dbReference type="EMBL" id="AABFVG010000007">
    <property type="protein sequence ID" value="EAH2282565.1"/>
    <property type="molecule type" value="Genomic_DNA"/>
</dbReference>
<dbReference type="Proteomes" id="UP000389283">
    <property type="component" value="Unassembled WGS sequence"/>
</dbReference>
<dbReference type="EMBL" id="AABGHY010000007">
    <property type="protein sequence ID" value="EAH3294764.1"/>
    <property type="molecule type" value="Genomic_DNA"/>
</dbReference>
<dbReference type="InterPro" id="IPR046342">
    <property type="entry name" value="CBS_dom_sf"/>
</dbReference>
<evidence type="ECO:0000313" key="55">
    <source>
        <dbReference type="EMBL" id="HAC0275676.1"/>
    </source>
</evidence>
<dbReference type="EMBL" id="AALGDA010000026">
    <property type="protein sequence ID" value="ECY9783151.1"/>
    <property type="molecule type" value="Genomic_DNA"/>
</dbReference>
<evidence type="ECO:0000313" key="19">
    <source>
        <dbReference type="EMBL" id="EAD3793720.1"/>
    </source>
</evidence>
<dbReference type="GO" id="GO:0050660">
    <property type="term" value="F:flavin adenine dinucleotide binding"/>
    <property type="evidence" value="ECO:0007669"/>
    <property type="project" value="InterPro"/>
</dbReference>
<dbReference type="Proteomes" id="UP000549379">
    <property type="component" value="Unassembled WGS sequence"/>
</dbReference>
<reference evidence="101 102" key="3">
    <citation type="journal article" date="2018" name="Genome Biol.">
        <title>SKESA: strategic k-mer extension for scrupulous assemblies.</title>
        <authorList>
            <person name="Souvorov A."/>
            <person name="Agarwala R."/>
            <person name="Lipman D.J."/>
        </authorList>
    </citation>
    <scope>NUCLEOTIDE SEQUENCE [LARGE SCALE GENOMIC DNA]</scope>
    <source>
        <strain evidence="51">09CEB371LM</strain>
        <strain evidence="57">2017-325981-023-01</strain>
        <strain evidence="53 104">CFIAFB20100120</strain>
        <strain evidence="52 101">CFIAFB20130012</strain>
        <strain evidence="55">CFIAFB20170037</strain>
        <strain evidence="54 102">CFIAFB20170045</strain>
        <strain evidence="56 103">DMG1500109</strain>
    </source>
</reference>
<dbReference type="SUPFAM" id="SSF54631">
    <property type="entry name" value="CBS-domain pair"/>
    <property type="match status" value="1"/>
</dbReference>
<feature type="domain" description="CBS" evidence="12">
    <location>
        <begin position="219"/>
        <end position="279"/>
    </location>
</feature>
<dbReference type="Proteomes" id="UP000336166">
    <property type="component" value="Unassembled WGS sequence"/>
</dbReference>
<dbReference type="EMBL" id="AAANYR010000006">
    <property type="protein sequence ID" value="EAD5787146.1"/>
    <property type="molecule type" value="Genomic_DNA"/>
</dbReference>
<dbReference type="EMBL" id="AABAYG010000006">
    <property type="protein sequence ID" value="EAG2246378.1"/>
    <property type="molecule type" value="Genomic_DNA"/>
</dbReference>
<dbReference type="EMBL" id="AABAWE010000006">
    <property type="protein sequence ID" value="EAG2088006.1"/>
    <property type="molecule type" value="Genomic_DNA"/>
</dbReference>
<name>A0A0B8QS57_LISMN</name>
<dbReference type="SUPFAM" id="SSF56176">
    <property type="entry name" value="FAD-binding/transporter-associated domain-like"/>
    <property type="match status" value="1"/>
</dbReference>
<dbReference type="Proteomes" id="UP000364988">
    <property type="component" value="Unassembled WGS sequence"/>
</dbReference>
<dbReference type="EMBL" id="AAAJWF010000009">
    <property type="protein sequence ID" value="EAC7481623.1"/>
    <property type="molecule type" value="Genomic_DNA"/>
</dbReference>
<evidence type="ECO:0000313" key="38">
    <source>
        <dbReference type="EMBL" id="EAH3294764.1"/>
    </source>
</evidence>
<reference evidence="58 82" key="4">
    <citation type="submission" date="2018-04" db="EMBL/GenBank/DDBJ databases">
        <title>Genome Analysis of a Prevalent Clone of Listeria monocytogenes Sequence Type 87 in China.</title>
        <authorList>
            <person name="Wang Y."/>
        </authorList>
    </citation>
    <scope>NUCLEOTIDE SEQUENCE [LARGE SCALE GENOMIC DNA]</scope>
    <source>
        <strain evidence="58 82">ICDC_LM1523</strain>
    </source>
</reference>
<dbReference type="EMBL" id="AALEDS010000006">
    <property type="protein sequence ID" value="ECY6544282.1"/>
    <property type="molecule type" value="Genomic_DNA"/>
</dbReference>
<gene>
    <name evidence="61" type="primary">corc_2</name>
    <name evidence="25" type="ORF">A8L61_03305</name>
    <name evidence="34" type="ORF">AB917_08300</name>
    <name evidence="14" type="ORF">ABZ57_13470</name>
    <name evidence="60" type="ORF">AJL21_00305</name>
    <name evidence="22" type="ORF">ART25_12100</name>
    <name evidence="15" type="ORF">ARY78_09720</name>
    <name evidence="29" type="ORF">B1N52_12245</name>
    <name evidence="28" type="ORF">B1S26_13285</name>
    <name evidence="30" type="ORF">B5K54_10845</name>
    <name evidence="26" type="ORF">BB997_11340</name>
    <name evidence="27" type="ORF">BCZ21_12105</name>
    <name evidence="32" type="ORF">CA369_09460</name>
    <name evidence="31" type="ORF">CAV64_12620</name>
    <name evidence="35" type="ORF">CW845_14425</name>
    <name evidence="37" type="ORF">D4920_10820</name>
    <name evidence="36" type="ORF">D4B11_09050</name>
    <name evidence="38" type="ORF">D5N24_10175</name>
    <name evidence="40" type="ORF">D7104_09740</name>
    <name evidence="58" type="ORF">DCK61_12725</name>
    <name evidence="33" type="ORF">DCT16_13120</name>
    <name evidence="17" type="ORF">DQ70_13105</name>
    <name evidence="16" type="ORF">DU018_01295</name>
    <name evidence="61" type="ORF">DYZ80_02950</name>
    <name evidence="24" type="ORF">E1W56_10660</name>
    <name evidence="39" type="ORF">E5F58_12540</name>
    <name evidence="21" type="ORF">EX365_11315</name>
    <name evidence="20" type="ORF">EXZ73_04635</name>
    <name evidence="45" type="ORF">F6436_08070</name>
    <name evidence="46" type="ORF">F6515_09095</name>
    <name evidence="41" type="ORF">FA835_11530</name>
    <name evidence="43" type="ORF">FLQ97_08235</name>
    <name evidence="42" type="ORF">FLR03_02675</name>
    <name evidence="44" type="ORF">FNX40_12610</name>
    <name evidence="49" type="ORF">FV747_14855</name>
    <name evidence="50" type="ORF">G3O21_002898</name>
    <name evidence="51" type="ORF">GHH22_15055</name>
    <name evidence="56" type="ORF">GI949_07340</name>
    <name evidence="48" type="ORF">GJW51_08740</name>
    <name evidence="47" type="ORF">GQG13_13230</name>
    <name evidence="52" type="ORF">GYR60_07685</name>
    <name evidence="53" type="ORF">GYS09_09555</name>
    <name evidence="54" type="ORF">GYX23_10090</name>
    <name evidence="55" type="ORF">GYY14_09870</name>
    <name evidence="57" type="ORF">HQN34_002453</name>
    <name evidence="59" type="ORF">HZJ64_10920</name>
    <name evidence="18" type="ORF">KV70_10585</name>
    <name evidence="19" type="ORF">UI29_13240</name>
    <name evidence="23" type="ORF">Y261_08525</name>
</gene>
<dbReference type="EMBL" id="AAAREG010000006">
    <property type="protein sequence ID" value="EAE2354388.1"/>
    <property type="molecule type" value="Genomic_DNA"/>
</dbReference>
<dbReference type="Proteomes" id="UP000339309">
    <property type="component" value="Unassembled WGS sequence"/>
</dbReference>
<evidence type="ECO:0000313" key="100">
    <source>
        <dbReference type="Proteomes" id="UP000566721"/>
    </source>
</evidence>
<evidence type="ECO:0000313" key="66">
    <source>
        <dbReference type="Proteomes" id="UP000339309"/>
    </source>
</evidence>
<evidence type="ECO:0000313" key="85">
    <source>
        <dbReference type="Proteomes" id="UP000478682"/>
    </source>
</evidence>
<evidence type="ECO:0000313" key="40">
    <source>
        <dbReference type="EMBL" id="EAK8897974.1"/>
    </source>
</evidence>
<dbReference type="Gene3D" id="3.10.580.10">
    <property type="entry name" value="CBS-domain"/>
    <property type="match status" value="1"/>
</dbReference>
<evidence type="ECO:0000313" key="32">
    <source>
        <dbReference type="EMBL" id="EAG4462512.1"/>
    </source>
</evidence>
<dbReference type="EMBL" id="AACKDQ010000028">
    <property type="protein sequence ID" value="EAK9317737.1"/>
    <property type="molecule type" value="Genomic_DNA"/>
</dbReference>
<evidence type="ECO:0000313" key="51">
    <source>
        <dbReference type="EMBL" id="HAA8054454.1"/>
    </source>
</evidence>
<dbReference type="EMBL" id="AABEKY010000011">
    <property type="protein sequence ID" value="EAG9388688.1"/>
    <property type="molecule type" value="Genomic_DNA"/>
</dbReference>
<comment type="similarity">
    <text evidence="2">Belongs to the UPF0053 family.</text>
</comment>
<evidence type="ECO:0000313" key="61">
    <source>
        <dbReference type="EMBL" id="RKA04913.1"/>
    </source>
</evidence>
<evidence type="ECO:0000313" key="71">
    <source>
        <dbReference type="Proteomes" id="UP000358545"/>
    </source>
</evidence>
<evidence type="ECO:0000313" key="25">
    <source>
        <dbReference type="EMBL" id="EAG0866306.1"/>
    </source>
</evidence>
<evidence type="ECO:0000313" key="50">
    <source>
        <dbReference type="EMBL" id="EDP8515437.1"/>
    </source>
</evidence>
<dbReference type="EMBL" id="AAHZFY010000016">
    <property type="protein sequence ID" value="ECB9513722.1"/>
    <property type="molecule type" value="Genomic_DNA"/>
</dbReference>
<dbReference type="Proteomes" id="UP000566721">
    <property type="component" value="Unassembled WGS sequence"/>
</dbReference>
<evidence type="ECO:0000313" key="28">
    <source>
        <dbReference type="EMBL" id="EAG2246378.1"/>
    </source>
</evidence>
<keyword evidence="4 10" id="KW-0812">Transmembrane</keyword>
<reference evidence="59 96" key="10">
    <citation type="submission" date="2020-06" db="EMBL/GenBank/DDBJ databases">
        <title>Two Listeria outbreaks in Switzerland in 2018 and 2020.</title>
        <authorList>
            <person name="Stevens M.J.A."/>
            <person name="Bloemberg G."/>
            <person name="Nusch-Inderbinnen M."/>
            <person name="Stephan R."/>
        </authorList>
    </citation>
    <scope>NUCLEOTIDE SEQUENCE [LARGE SCALE GENOMIC DNA]</scope>
    <source>
        <strain evidence="59 96">N18-0707</strain>
    </source>
</reference>
<dbReference type="Proteomes" id="UP000548278">
    <property type="component" value="Unassembled WGS sequence"/>
</dbReference>
<dbReference type="CDD" id="cd04590">
    <property type="entry name" value="CBS_pair_CorC_HlyC_assoc"/>
    <property type="match status" value="1"/>
</dbReference>
<evidence type="ECO:0000313" key="65">
    <source>
        <dbReference type="Proteomes" id="UP000337746"/>
    </source>
</evidence>
<evidence type="ECO:0000256" key="10">
    <source>
        <dbReference type="PROSITE-ProRule" id="PRU01193"/>
    </source>
</evidence>
<dbReference type="EMBL" id="AAAKQF010000007">
    <property type="protein sequence ID" value="EAC9040654.1"/>
    <property type="molecule type" value="Genomic_DNA"/>
</dbReference>
<dbReference type="Proteomes" id="UP000398321">
    <property type="component" value="Unassembled WGS sequence"/>
</dbReference>
<dbReference type="EMBL" id="AANCRK010000007">
    <property type="protein sequence ID" value="EDN7716080.1"/>
    <property type="molecule type" value="Genomic_DNA"/>
</dbReference>
<dbReference type="Proteomes" id="UP000852906">
    <property type="component" value="Unassembled WGS sequence"/>
</dbReference>
<dbReference type="EMBL" id="AABAGT010000004">
    <property type="protein sequence ID" value="EAG0866306.1"/>
    <property type="molecule type" value="Genomic_DNA"/>
</dbReference>
<evidence type="ECO:0000313" key="52">
    <source>
        <dbReference type="EMBL" id="HAB8398398.1"/>
    </source>
</evidence>
<evidence type="ECO:0000313" key="42">
    <source>
        <dbReference type="EMBL" id="ECB9472581.1"/>
    </source>
</evidence>
<comment type="caution">
    <text evidence="33">The sequence shown here is derived from an EMBL/GenBank/DDBJ whole genome shotgun (WGS) entry which is preliminary data.</text>
</comment>
<evidence type="ECO:0000313" key="43">
    <source>
        <dbReference type="EMBL" id="ECB9513722.1"/>
    </source>
</evidence>
<dbReference type="Proteomes" id="UP000331186">
    <property type="component" value="Unassembled WGS sequence"/>
</dbReference>
<evidence type="ECO:0000313" key="21">
    <source>
        <dbReference type="EMBL" id="EAD5787146.1"/>
    </source>
</evidence>
<dbReference type="Proteomes" id="UP000358545">
    <property type="component" value="Unassembled WGS sequence"/>
</dbReference>
<evidence type="ECO:0000313" key="67">
    <source>
        <dbReference type="Proteomes" id="UP000344343"/>
    </source>
</evidence>
<dbReference type="Proteomes" id="UP000842809">
    <property type="component" value="Unassembled WGS sequence"/>
</dbReference>
<dbReference type="EMBL" id="QDAY01000005">
    <property type="protein sequence ID" value="KAA9447687.1"/>
    <property type="molecule type" value="Genomic_DNA"/>
</dbReference>
<evidence type="ECO:0000313" key="77">
    <source>
        <dbReference type="Proteomes" id="UP000389283"/>
    </source>
</evidence>
<evidence type="ECO:0000313" key="39">
    <source>
        <dbReference type="EMBL" id="EAH4242815.1"/>
    </source>
</evidence>
<dbReference type="AlphaFoldDB" id="A0A0B8QS57"/>
<dbReference type="Pfam" id="PF03471">
    <property type="entry name" value="CorC_HlyC"/>
    <property type="match status" value="1"/>
</dbReference>
<evidence type="ECO:0000313" key="16">
    <source>
        <dbReference type="EMBL" id="EAC6546991.1"/>
    </source>
</evidence>
<evidence type="ECO:0000256" key="5">
    <source>
        <dbReference type="ARBA" id="ARBA00022737"/>
    </source>
</evidence>
<dbReference type="Proteomes" id="UP000527632">
    <property type="component" value="Unassembled WGS sequence"/>
</dbReference>
<evidence type="ECO:0000313" key="69">
    <source>
        <dbReference type="Proteomes" id="UP000350032"/>
    </source>
</evidence>
<evidence type="ECO:0000313" key="27">
    <source>
        <dbReference type="EMBL" id="EAG2088006.1"/>
    </source>
</evidence>
<dbReference type="EMBL" id="AAANYN010000005">
    <property type="protein sequence ID" value="EAD5773575.1"/>
    <property type="molecule type" value="Genomic_DNA"/>
</dbReference>
<dbReference type="EMBL" id="DAAJFY010000006">
    <property type="protein sequence ID" value="HAC0275676.1"/>
    <property type="molecule type" value="Genomic_DNA"/>
</dbReference>
<dbReference type="PROSITE" id="PS51371">
    <property type="entry name" value="CBS"/>
    <property type="match status" value="2"/>
</dbReference>
<dbReference type="Proteomes" id="UP000843503">
    <property type="component" value="Unassembled WGS sequence"/>
</dbReference>
<evidence type="ECO:0000313" key="33">
    <source>
        <dbReference type="EMBL" id="EAG6170315.1"/>
    </source>
</evidence>
<dbReference type="Proteomes" id="UP000368512">
    <property type="component" value="Unassembled WGS sequence"/>
</dbReference>
<dbReference type="EMBL" id="QXLS01000009">
    <property type="protein sequence ID" value="RKA04913.1"/>
    <property type="molecule type" value="Genomic_DNA"/>
</dbReference>
<evidence type="ECO:0000313" key="83">
    <source>
        <dbReference type="Proteomes" id="UP000467347"/>
    </source>
</evidence>
<evidence type="ECO:0000313" key="72">
    <source>
        <dbReference type="Proteomes" id="UP000364988"/>
    </source>
</evidence>
<feature type="domain" description="CNNM transmembrane" evidence="13">
    <location>
        <begin position="1"/>
        <end position="200"/>
    </location>
</feature>
<dbReference type="Proteomes" id="UP000376505">
    <property type="component" value="Unassembled WGS sequence"/>
</dbReference>
<dbReference type="EMBL" id="AABCVX010000007">
    <property type="protein sequence ID" value="EAG6170315.1"/>
    <property type="molecule type" value="Genomic_DNA"/>
</dbReference>
<evidence type="ECO:0000313" key="17">
    <source>
        <dbReference type="EMBL" id="EAC7481623.1"/>
    </source>
</evidence>
<keyword evidence="5" id="KW-0677">Repeat</keyword>
<evidence type="ECO:0000313" key="44">
    <source>
        <dbReference type="EMBL" id="ECC1557644.1"/>
    </source>
</evidence>
<evidence type="ECO:0000313" key="93">
    <source>
        <dbReference type="Proteomes" id="UP000530452"/>
    </source>
</evidence>
<dbReference type="InterPro" id="IPR036318">
    <property type="entry name" value="FAD-bd_PCMH-like_sf"/>
</dbReference>
<dbReference type="RefSeq" id="WP_003725593.1">
    <property type="nucleotide sequence ID" value="NC_021824.1"/>
</dbReference>
<evidence type="ECO:0000313" key="15">
    <source>
        <dbReference type="EMBL" id="EAC5550706.1"/>
    </source>
</evidence>
<evidence type="ECO:0000313" key="88">
    <source>
        <dbReference type="Proteomes" id="UP000489121"/>
    </source>
</evidence>
<dbReference type="InterPro" id="IPR002550">
    <property type="entry name" value="CNNM"/>
</dbReference>
<evidence type="ECO:0000256" key="6">
    <source>
        <dbReference type="ARBA" id="ARBA00022989"/>
    </source>
</evidence>
<dbReference type="Proteomes" id="UP000478704">
    <property type="component" value="Unassembled WGS sequence"/>
</dbReference>
<dbReference type="Proteomes" id="UP000489121">
    <property type="component" value="Unassembled WGS sequence"/>
</dbReference>
<evidence type="ECO:0000313" key="75">
    <source>
        <dbReference type="Proteomes" id="UP000376505"/>
    </source>
</evidence>
<dbReference type="EMBL" id="AAASLB010000006">
    <property type="protein sequence ID" value="EAE4942496.1"/>
    <property type="molecule type" value="Genomic_DNA"/>
</dbReference>
<accession>A0A0B8QS57</accession>
<dbReference type="EMBL" id="DAAJZA010000004">
    <property type="protein sequence ID" value="HAC1754784.1"/>
    <property type="molecule type" value="Genomic_DNA"/>
</dbReference>
<dbReference type="Proteomes" id="UP000467536">
    <property type="component" value="Unassembled WGS sequence"/>
</dbReference>
<dbReference type="InterPro" id="IPR005170">
    <property type="entry name" value="Transptr-assoc_dom"/>
</dbReference>
<dbReference type="Proteomes" id="UP000272537">
    <property type="component" value="Unassembled WGS sequence"/>
</dbReference>
<evidence type="ECO:0000313" key="41">
    <source>
        <dbReference type="EMBL" id="EAK9317737.1"/>
    </source>
</evidence>
<evidence type="ECO:0000313" key="81">
    <source>
        <dbReference type="Proteomes" id="UP000455569"/>
    </source>
</evidence>
<evidence type="ECO:0000313" key="68">
    <source>
        <dbReference type="Proteomes" id="UP000345329"/>
    </source>
</evidence>
<dbReference type="SMART" id="SM01091">
    <property type="entry name" value="CorC_HlyC"/>
    <property type="match status" value="1"/>
</dbReference>
<dbReference type="Proteomes" id="UP000840197">
    <property type="component" value="Unassembled WGS sequence"/>
</dbReference>
<feature type="transmembrane region" description="Helical" evidence="11">
    <location>
        <begin position="7"/>
        <end position="29"/>
    </location>
</feature>
<dbReference type="GO" id="GO:0005886">
    <property type="term" value="C:plasma membrane"/>
    <property type="evidence" value="ECO:0007669"/>
    <property type="project" value="UniProtKB-SubCell"/>
</dbReference>
<dbReference type="EMBL" id="DAAEEB010000015">
    <property type="protein sequence ID" value="HAA8054454.1"/>
    <property type="molecule type" value="Genomic_DNA"/>
</dbReference>
<evidence type="ECO:0000313" key="53">
    <source>
        <dbReference type="EMBL" id="HAB8557537.1"/>
    </source>
</evidence>
<dbReference type="EMBL" id="AABBZO010000010">
    <property type="protein sequence ID" value="EAG4462512.1"/>
    <property type="molecule type" value="Genomic_DNA"/>
</dbReference>
<dbReference type="EMBL" id="AANEHK010000025">
    <property type="protein sequence ID" value="EDO0987278.1"/>
    <property type="molecule type" value="Genomic_DNA"/>
</dbReference>
<evidence type="ECO:0000313" key="56">
    <source>
        <dbReference type="EMBL" id="HAC1754784.1"/>
    </source>
</evidence>
<dbReference type="Proteomes" id="UP000522199">
    <property type="component" value="Unassembled WGS sequence"/>
</dbReference>
<dbReference type="Proteomes" id="UP000841146">
    <property type="component" value="Unassembled WGS sequence"/>
</dbReference>
<dbReference type="PANTHER" id="PTHR43099">
    <property type="entry name" value="UPF0053 PROTEIN YRKA"/>
    <property type="match status" value="1"/>
</dbReference>
<reference evidence="65 68" key="5">
    <citation type="submission" date="2018-06" db="EMBL/GenBank/DDBJ databases">
        <authorList>
            <consortium name="GenomeTrakr: Next Generation Sequencing Network for Food Pathogen Tracability"/>
        </authorList>
    </citation>
    <scope>NUCLEOTIDE SEQUENCE [LARGE SCALE GENOMIC DNA]</scope>
    <source>
        <strain evidence="30 99">10B02965A-1</strain>
        <strain evidence="17 74">CFSAN008042</strain>
        <strain evidence="32 92">CFSAN063727</strain>
        <strain evidence="47 81">CFSAN102901</strain>
        <strain evidence="22 76">FDA00006494</strain>
        <strain evidence="15 73">FDA00007096</strain>
        <strain evidence="28">FDA00011243</strain>
        <strain evidence="16 63">FDA00013332</strain>
        <strain evidence="21 67">FDA00013853</strain>
        <strain evidence="42 80">FDA00014336</strain>
        <strain evidence="44 77">FDA00014370</strain>
        <strain evidence="43 78">FDA00014392</strain>
        <strain evidence="50">FDA00015054</strain>
        <strain evidence="31 95">FDA1005580-S054-001</strain>
        <strain evidence="86">FDA1090798-S029-001</strain>
        <strain evidence="87">FDA956581-098-004</strain>
        <strain evidence="29 90">FDA960927-006-004</strain>
        <strain evidence="33 100">FLAG-38921</strain>
        <strain evidence="27 65">FLAG-54356</strain>
        <strain evidence="20 75">FSIS31901579</strain>
        <strain evidence="39 91">LS1344</strain>
        <strain evidence="48 83">OSF101448</strain>
        <strain evidence="19 68">VA-WGS-00405</strain>
    </source>
</reference>
<evidence type="ECO:0000313" key="58">
    <source>
        <dbReference type="EMBL" id="KAA9447687.1"/>
    </source>
</evidence>
<evidence type="ECO:0000259" key="12">
    <source>
        <dbReference type="PROSITE" id="PS51371"/>
    </source>
</evidence>
<evidence type="ECO:0000313" key="49">
    <source>
        <dbReference type="EMBL" id="EDO0987278.1"/>
    </source>
</evidence>
<evidence type="ECO:0000313" key="79">
    <source>
        <dbReference type="Proteomes" id="UP000410967"/>
    </source>
</evidence>
<dbReference type="Proteomes" id="UP000379076">
    <property type="component" value="Unassembled WGS sequence"/>
</dbReference>
<dbReference type="EMBL" id="DABJAN010000005">
    <property type="protein sequence ID" value="HAJ9594226.1"/>
    <property type="molecule type" value="Genomic_DNA"/>
</dbReference>
<evidence type="ECO:0000313" key="45">
    <source>
        <dbReference type="EMBL" id="ECY6544282.1"/>
    </source>
</evidence>
<dbReference type="EMBL" id="AABBHO010000033">
    <property type="protein sequence ID" value="EAG2997778.1"/>
    <property type="molecule type" value="Genomic_DNA"/>
</dbReference>
<dbReference type="Proteomes" id="UP000350032">
    <property type="component" value="Unassembled WGS sequence"/>
</dbReference>
<evidence type="ECO:0000313" key="18">
    <source>
        <dbReference type="EMBL" id="EAC9040654.1"/>
    </source>
</evidence>
<dbReference type="EMBL" id="AABGUK010000005">
    <property type="protein sequence ID" value="EAH4242815.1"/>
    <property type="molecule type" value="Genomic_DNA"/>
</dbReference>
<dbReference type="PANTHER" id="PTHR43099:SF2">
    <property type="entry name" value="UPF0053 PROTEIN YRKA"/>
    <property type="match status" value="1"/>
</dbReference>
<evidence type="ECO:0000313" key="59">
    <source>
        <dbReference type="EMBL" id="NYA02348.1"/>
    </source>
</evidence>
<evidence type="ECO:0000313" key="76">
    <source>
        <dbReference type="Proteomes" id="UP000379076"/>
    </source>
</evidence>
<keyword evidence="3" id="KW-1003">Cell membrane</keyword>
<dbReference type="Proteomes" id="UP000528151">
    <property type="component" value="Unassembled WGS sequence"/>
</dbReference>
<dbReference type="Proteomes" id="UP000540117">
    <property type="component" value="Unassembled WGS sequence"/>
</dbReference>
<proteinExistence type="inferred from homology"/>
<evidence type="ECO:0000313" key="31">
    <source>
        <dbReference type="EMBL" id="EAG4332086.1"/>
    </source>
</evidence>
<evidence type="ECO:0000256" key="2">
    <source>
        <dbReference type="ARBA" id="ARBA00006337"/>
    </source>
</evidence>
<dbReference type="EMBL" id="AAAQQZ010000006">
    <property type="protein sequence ID" value="EAE1339654.1"/>
    <property type="molecule type" value="Genomic_DNA"/>
</dbReference>
<dbReference type="OMA" id="KPAVHHW"/>
<evidence type="ECO:0000313" key="105">
    <source>
        <dbReference type="Proteomes" id="UP000852906"/>
    </source>
</evidence>
<evidence type="ECO:0000313" key="103">
    <source>
        <dbReference type="Proteomes" id="UP000843775"/>
    </source>
</evidence>
<dbReference type="EMBL" id="AAAJKI010000002">
    <property type="protein sequence ID" value="EAC6546991.1"/>
    <property type="molecule type" value="Genomic_DNA"/>
</dbReference>
<evidence type="ECO:0000313" key="34">
    <source>
        <dbReference type="EMBL" id="EAG6990588.1"/>
    </source>
</evidence>
<dbReference type="Proteomes" id="UP000544530">
    <property type="component" value="Unassembled WGS sequence"/>
</dbReference>
<dbReference type="Proteomes" id="UP000455569">
    <property type="component" value="Unassembled WGS sequence"/>
</dbReference>
<evidence type="ECO:0000313" key="102">
    <source>
        <dbReference type="Proteomes" id="UP000841146"/>
    </source>
</evidence>
<evidence type="ECO:0000313" key="73">
    <source>
        <dbReference type="Proteomes" id="UP000365297"/>
    </source>
</evidence>
<dbReference type="EMBL" id="AAAIXK010000005">
    <property type="protein sequence ID" value="EAC5550706.1"/>
    <property type="molecule type" value="Genomic_DNA"/>
</dbReference>
<dbReference type="EMBL" id="AACJYH010000007">
    <property type="protein sequence ID" value="EAK8897974.1"/>
    <property type="molecule type" value="Genomic_DNA"/>
</dbReference>
<evidence type="ECO:0000313" key="24">
    <source>
        <dbReference type="EMBL" id="EAE4942496.1"/>
    </source>
</evidence>
<keyword evidence="8 10" id="KW-0472">Membrane</keyword>
<evidence type="ECO:0000313" key="95">
    <source>
        <dbReference type="Proteomes" id="UP000540117"/>
    </source>
</evidence>
<sequence length="436" mass="49103">MDIFNDFFVIFLIAATAFFVASEFAIVAIRKPTVLQLVASEDPRAKYVKKVTSNMNDYLAACQLGNTLAALAMGWVGEATMRGWLEPLFLMLPVPESVEKPISIFVSFILITFLNVVLGELAPKTFTIQSTEKVALFIARPLVYWYRLTFPLNWLLNNSANLITRMFGVKQTVDADQMTPTELKIIFEDSYRQGLLNPQEFRYMKNIFKLGDVPAKEVMIPRMSMIAIDQTATVRDLLKLTSEHTYHIFPVTEDEDKDHIIGMLRVSAVMAGLGKDETIVTQSIQPFITPVLEVFEGMILEELLVKMQQESEPFVVLTDEYGGTSGIVTLEDVMEVIVGDMEEAKGPKGIRKVALNHYIIEGSEPLLEVEEALGVPIEGPGVHTLSGWMLLERFDLEAGDEIEHEGYRFIVRSMNKNSIRQVEVKLGKEKPVKLEE</sequence>
<dbReference type="EMBL" id="AABBAW010000007">
    <property type="protein sequence ID" value="EAG2515934.1"/>
    <property type="molecule type" value="Genomic_DNA"/>
</dbReference>
<evidence type="ECO:0000313" key="37">
    <source>
        <dbReference type="EMBL" id="EAH2282565.1"/>
    </source>
</evidence>
<dbReference type="Proteomes" id="UP000460224">
    <property type="component" value="Unassembled WGS sequence"/>
</dbReference>
<evidence type="ECO:0000313" key="80">
    <source>
        <dbReference type="Proteomes" id="UP000423131"/>
    </source>
</evidence>
<reference evidence="46 88" key="7">
    <citation type="submission" date="2019-09" db="EMBL/GenBank/DDBJ databases">
        <authorList>
            <consortium name="PulseNet: The National Subtyping Network for Foodborne Disease Surveillance"/>
            <person name="Tarr C.L."/>
            <person name="Trees E."/>
            <person name="Katz L.S."/>
            <person name="Carleton-Romer H.A."/>
            <person name="Stroika S."/>
            <person name="Kucerova Z."/>
            <person name="Roache K.F."/>
            <person name="Sabol A.L."/>
            <person name="Besser J."/>
            <person name="Gerner-Smidt P."/>
        </authorList>
    </citation>
    <scope>NUCLEOTIDE SEQUENCE [LARGE SCALE GENOMIC DNA]</scope>
    <source>
        <strain evidence="14 66">2015L-6227</strain>
        <strain evidence="23 64">PNUSAL000134</strain>
        <strain evidence="18 70">PNUSAL000910</strain>
        <strain evidence="25 71">PNUSAL002180</strain>
        <strain evidence="26 85">PNUSAL002298</strain>
        <strain evidence="40 69">PNUSAL004402</strain>
        <strain evidence="46 88">PNUSAL005692</strain>
    </source>
</reference>
<evidence type="ECO:0000256" key="3">
    <source>
        <dbReference type="ARBA" id="ARBA00022475"/>
    </source>
</evidence>
<evidence type="ECO:0000313" key="91">
    <source>
        <dbReference type="Proteomes" id="UP000527632"/>
    </source>
</evidence>
<evidence type="ECO:0000313" key="14">
    <source>
        <dbReference type="EMBL" id="EAC4553500.1"/>
    </source>
</evidence>
<evidence type="ECO:0000313" key="35">
    <source>
        <dbReference type="EMBL" id="EAG9388688.1"/>
    </source>
</evidence>
<protein>
    <submittedName>
        <fullName evidence="47">DUF21 domain-containing protein</fullName>
    </submittedName>
    <submittedName>
        <fullName evidence="33">HlyC/CorC family transporter</fullName>
    </submittedName>
    <submittedName>
        <fullName evidence="61">Magnesium and cobalt efflux protein CorC</fullName>
    </submittedName>
</protein>
<dbReference type="Pfam" id="PF00571">
    <property type="entry name" value="CBS"/>
    <property type="match status" value="2"/>
</dbReference>
<evidence type="ECO:0000256" key="4">
    <source>
        <dbReference type="ARBA" id="ARBA00022692"/>
    </source>
</evidence>
<evidence type="ECO:0000313" key="63">
    <source>
        <dbReference type="Proteomes" id="UP000331186"/>
    </source>
</evidence>
<dbReference type="EMBL" id="AANDSR010000005">
    <property type="protein sequence ID" value="EDN9836756.1"/>
    <property type="molecule type" value="Genomic_DNA"/>
</dbReference>
<evidence type="ECO:0000313" key="30">
    <source>
        <dbReference type="EMBL" id="EAG2997778.1"/>
    </source>
</evidence>
<dbReference type="PROSITE" id="PS51846">
    <property type="entry name" value="CNNM"/>
    <property type="match status" value="1"/>
</dbReference>
<dbReference type="Proteomes" id="UP000410967">
    <property type="component" value="Unassembled WGS sequence"/>
</dbReference>
<evidence type="ECO:0000256" key="11">
    <source>
        <dbReference type="SAM" id="Phobius"/>
    </source>
</evidence>
<evidence type="ECO:0000313" key="20">
    <source>
        <dbReference type="EMBL" id="EAD5773575.1"/>
    </source>
</evidence>
<evidence type="ECO:0000313" key="74">
    <source>
        <dbReference type="Proteomes" id="UP000368512"/>
    </source>
</evidence>
<reference evidence="60 105" key="1">
    <citation type="submission" date="2016-09" db="EMBL/GenBank/DDBJ databases">
        <title>100K Listeria isolates.</title>
        <authorList>
            <person name="Chen P."/>
            <person name="Weimer B.C."/>
            <person name="Kong N."/>
            <person name="Huang B."/>
        </authorList>
    </citation>
    <scope>NUCLEOTIDE SEQUENCE [LARGE SCALE GENOMIC DNA]</scope>
    <source>
        <strain evidence="60 105">BCW_2383</strain>
    </source>
</reference>
<evidence type="ECO:0000256" key="1">
    <source>
        <dbReference type="ARBA" id="ARBA00004651"/>
    </source>
</evidence>
<dbReference type="InterPro" id="IPR051676">
    <property type="entry name" value="UPF0053_domain"/>
</dbReference>
<dbReference type="InterPro" id="IPR044751">
    <property type="entry name" value="Ion_transp-like_CBS"/>
</dbReference>
<dbReference type="Proteomes" id="UP000481141">
    <property type="component" value="Unassembled WGS sequence"/>
</dbReference>
<dbReference type="Proteomes" id="UP000337746">
    <property type="component" value="Unassembled WGS sequence"/>
</dbReference>
<reference evidence="56" key="9">
    <citation type="submission" date="2019-11" db="EMBL/GenBank/DDBJ databases">
        <authorList>
            <consortium name="NCBI Pathogen Detection Project"/>
        </authorList>
    </citation>
    <scope>NUCLEOTIDE SEQUENCE</scope>
    <source>
        <strain evidence="51">09CEB371LM</strain>
        <strain evidence="57">2017-325981-023-01</strain>
        <strain evidence="53">CFIAFB20100120</strain>
        <strain evidence="52">CFIAFB20130012</strain>
        <strain evidence="55">CFIAFB20170037</strain>
        <strain evidence="54">CFIAFB20170045</strain>
        <strain evidence="56">DMG1500109</strain>
    </source>
</reference>
<evidence type="ECO:0000256" key="9">
    <source>
        <dbReference type="PROSITE-ProRule" id="PRU00703"/>
    </source>
</evidence>
<dbReference type="EMBL" id="AABBYJ010000008">
    <property type="protein sequence ID" value="EAG4332086.1"/>
    <property type="molecule type" value="Genomic_DNA"/>
</dbReference>
<dbReference type="Proteomes" id="UP000478682">
    <property type="component" value="Unassembled WGS sequence"/>
</dbReference>
<dbReference type="Proteomes" id="UP000393182">
    <property type="component" value="Unassembled WGS sequence"/>
</dbReference>
<evidence type="ECO:0000313" key="104">
    <source>
        <dbReference type="Proteomes" id="UP000844415"/>
    </source>
</evidence>
<dbReference type="EMBL" id="AAHZFN010000003">
    <property type="protein sequence ID" value="ECB9472581.1"/>
    <property type="molecule type" value="Genomic_DNA"/>
</dbReference>
<evidence type="ECO:0000256" key="7">
    <source>
        <dbReference type="ARBA" id="ARBA00023122"/>
    </source>
</evidence>
<evidence type="ECO:0000313" key="57">
    <source>
        <dbReference type="EMBL" id="HAJ9594226.1"/>
    </source>
</evidence>
<dbReference type="EMBL" id="JACAVN010000006">
    <property type="protein sequence ID" value="NYA02348.1"/>
    <property type="molecule type" value="Genomic_DNA"/>
</dbReference>
<evidence type="ECO:0000313" key="36">
    <source>
        <dbReference type="EMBL" id="EAG9519921.1"/>
    </source>
</evidence>
<dbReference type="Proteomes" id="UP000525850">
    <property type="component" value="Unassembled WGS sequence"/>
</dbReference>
<dbReference type="Proteomes" id="UP000546397">
    <property type="component" value="Unassembled WGS sequence"/>
</dbReference>
<evidence type="ECO:0000259" key="13">
    <source>
        <dbReference type="PROSITE" id="PS51846"/>
    </source>
</evidence>
<evidence type="ECO:0000313" key="99">
    <source>
        <dbReference type="Proteomes" id="UP000549379"/>
    </source>
</evidence>
<dbReference type="EMBL" id="AAAIKW010000012">
    <property type="protein sequence ID" value="EAC4553500.1"/>
    <property type="molecule type" value="Genomic_DNA"/>
</dbReference>
<dbReference type="Proteomes" id="UP000533021">
    <property type="component" value="Unassembled WGS sequence"/>
</dbReference>
<dbReference type="Proteomes" id="UP000843775">
    <property type="component" value="Unassembled WGS sequence"/>
</dbReference>
<dbReference type="Proteomes" id="UP000354255">
    <property type="component" value="Unassembled WGS sequence"/>
</dbReference>
<reference evidence="45 72" key="8">
    <citation type="submission" date="2019-09" db="EMBL/GenBank/DDBJ databases">
        <authorList>
            <consortium name="GenomeTrakr network: Whole genome sequencing for foodborne pathogen traceback"/>
        </authorList>
    </citation>
    <scope>NUCLEOTIDE SEQUENCE [LARGE SCALE GENOMIC DNA]</scope>
    <source>
        <strain evidence="34 98">CFSAN004300</strain>
        <strain evidence="35 89">CFSAN072474</strain>
        <strain evidence="45 72">FLAG-55987</strain>
        <strain evidence="41 79">PHLUSALM00088</strain>
    </source>
</reference>
<dbReference type="EMBL" id="AABEMN010000012">
    <property type="protein sequence ID" value="EAG9519921.1"/>
    <property type="molecule type" value="Genomic_DNA"/>
</dbReference>
<evidence type="ECO:0000313" key="98">
    <source>
        <dbReference type="Proteomes" id="UP000548278"/>
    </source>
</evidence>
<dbReference type="KEGG" id="lmv:Y193_03715"/>
<dbReference type="EMBL" id="MJTJ01000002">
    <property type="protein sequence ID" value="OET52973.1"/>
    <property type="molecule type" value="Genomic_DNA"/>
</dbReference>
<evidence type="ECO:0000313" key="26">
    <source>
        <dbReference type="EMBL" id="EAG1894204.1"/>
    </source>
</evidence>
<comment type="subcellular location">
    <subcellularLocation>
        <location evidence="1">Cell membrane</location>
        <topology evidence="1">Multi-pass membrane protein</topology>
    </subcellularLocation>
</comment>
<evidence type="ECO:0000313" key="101">
    <source>
        <dbReference type="Proteomes" id="UP000840197"/>
    </source>
</evidence>
<dbReference type="Proteomes" id="UP000840039">
    <property type="component" value="Unassembled WGS sequence"/>
</dbReference>
<evidence type="ECO:0000313" key="90">
    <source>
        <dbReference type="Proteomes" id="UP000525850"/>
    </source>
</evidence>
<dbReference type="EMBL" id="DAAIJL010000008">
    <property type="protein sequence ID" value="HAB8557537.1"/>
    <property type="molecule type" value="Genomic_DNA"/>
</dbReference>
<dbReference type="InterPro" id="IPR000644">
    <property type="entry name" value="CBS_dom"/>
</dbReference>
<dbReference type="EMBL" id="DAAJCS010000007">
    <property type="protein sequence ID" value="HAC0013350.1"/>
    <property type="molecule type" value="Genomic_DNA"/>
</dbReference>
<dbReference type="EMBL" id="AAIAJJ010000006">
    <property type="protein sequence ID" value="ECC1557644.1"/>
    <property type="molecule type" value="Genomic_DNA"/>
</dbReference>
<reference evidence="61 62" key="2">
    <citation type="journal article" date="2018" name="BMC Genomics">
        <title>Genes significantly associated with lineage II food isolates of Listeria monocytogenes.</title>
        <authorList>
            <person name="Pirone-Davies C."/>
            <person name="Chen Y."/>
            <person name="Pightling A."/>
            <person name="Ryan G."/>
            <person name="Wang Y."/>
            <person name="Yao K."/>
            <person name="Hoffmann M."/>
            <person name="Allard M.W."/>
        </authorList>
    </citation>
    <scope>NUCLEOTIDE SEQUENCE [LARGE SCALE GENOMIC DNA]</scope>
    <source>
        <strain evidence="61 62">PNUSAL000550</strain>
    </source>
</reference>
<evidence type="ECO:0000313" key="84">
    <source>
        <dbReference type="Proteomes" id="UP000467536"/>
    </source>
</evidence>
<dbReference type="Proteomes" id="UP000844415">
    <property type="component" value="Unassembled WGS sequence"/>
</dbReference>
<evidence type="ECO:0000313" key="29">
    <source>
        <dbReference type="EMBL" id="EAG2515934.1"/>
    </source>
</evidence>
<evidence type="ECO:0000313" key="64">
    <source>
        <dbReference type="Proteomes" id="UP000336166"/>
    </source>
</evidence>
<reference evidence="93 94" key="6">
    <citation type="submission" date="2019-04" db="EMBL/GenBank/DDBJ databases">
        <authorList>
            <person name="Ashton P.M."/>
            <person name="Dallman T."/>
            <person name="Nair S."/>
            <person name="De Pinna E."/>
            <person name="Peters T."/>
            <person name="Grant K."/>
        </authorList>
    </citation>
    <scope>NUCLEOTIDE SEQUENCE [LARGE SCALE GENOMIC DNA]</scope>
    <source>
        <strain evidence="37 94">282333</strain>
        <strain evidence="38 93">282352</strain>
        <strain evidence="36 97">289003</strain>
        <strain evidence="49 84">788324</strain>
        <strain evidence="24">RL15000286</strain>
    </source>
</reference>
<dbReference type="Proteomes" id="UP000365297">
    <property type="component" value="Unassembled WGS sequence"/>
</dbReference>
<evidence type="ECO:0000313" key="70">
    <source>
        <dbReference type="Proteomes" id="UP000354255"/>
    </source>
</evidence>
<dbReference type="EMBL" id="DAAIHR010000006">
    <property type="protein sequence ID" value="HAB8398398.1"/>
    <property type="molecule type" value="Genomic_DNA"/>
</dbReference>
<dbReference type="Proteomes" id="UP000423131">
    <property type="component" value="Unassembled WGS sequence"/>
</dbReference>
<evidence type="ECO:0000313" key="94">
    <source>
        <dbReference type="Proteomes" id="UP000533021"/>
    </source>
</evidence>
<dbReference type="Proteomes" id="UP000344343">
    <property type="component" value="Unassembled WGS sequence"/>
</dbReference>
<evidence type="ECO:0000313" key="22">
    <source>
        <dbReference type="EMBL" id="EAE1339654.1"/>
    </source>
</evidence>